<evidence type="ECO:0000256" key="8">
    <source>
        <dbReference type="ARBA" id="ARBA00023136"/>
    </source>
</evidence>
<dbReference type="AlphaFoldDB" id="A0A8I2YLF8"/>
<evidence type="ECO:0000313" key="10">
    <source>
        <dbReference type="EMBL" id="KAG6373965.1"/>
    </source>
</evidence>
<keyword evidence="5" id="KW-0337">GPI-anchor biosynthesis</keyword>
<dbReference type="OrthoDB" id="3060546at2759"/>
<evidence type="ECO:0000256" key="4">
    <source>
        <dbReference type="ARBA" id="ARBA00014495"/>
    </source>
</evidence>
<evidence type="ECO:0000256" key="5">
    <source>
        <dbReference type="ARBA" id="ARBA00022502"/>
    </source>
</evidence>
<feature type="transmembrane region" description="Helical" evidence="9">
    <location>
        <begin position="106"/>
        <end position="126"/>
    </location>
</feature>
<sequence length="234" mass="25430">MSLAPTVYADAPGALSALLLAPTCVLLLLPPIKSGTPLLLNINKPQPTAIPRESSTIDRSAQPALRSLPALTTYRSNMMLMTVFSILAVNFPVFPRSLANCKTYGVSLMDVGVGSFVFSHGIVSAIPLIKDPPQLHADVKPKLYRIIKRILPIVVLGIVRVLLVKGTTRRGAGSRKVSGTLSTQRVQQVESRKSPLTSNAAFFLHVPQLKCSWLNPRLPEIWINAYNAFREAIG</sequence>
<feature type="transmembrane region" description="Helical" evidence="9">
    <location>
        <begin position="74"/>
        <end position="94"/>
    </location>
</feature>
<dbReference type="GO" id="GO:0006506">
    <property type="term" value="P:GPI anchor biosynthetic process"/>
    <property type="evidence" value="ECO:0007669"/>
    <property type="project" value="UniProtKB-UniPathway"/>
</dbReference>
<name>A0A8I2YLF8_9AGAM</name>
<evidence type="ECO:0000256" key="7">
    <source>
        <dbReference type="ARBA" id="ARBA00022989"/>
    </source>
</evidence>
<keyword evidence="11" id="KW-1185">Reference proteome</keyword>
<comment type="pathway">
    <text evidence="2">Glycolipid biosynthesis; glycosylphosphatidylinositol-anchor biosynthesis.</text>
</comment>
<accession>A0A8I2YLF8</accession>
<evidence type="ECO:0000256" key="3">
    <source>
        <dbReference type="ARBA" id="ARBA00007559"/>
    </source>
</evidence>
<evidence type="ECO:0000313" key="11">
    <source>
        <dbReference type="Proteomes" id="UP000683000"/>
    </source>
</evidence>
<comment type="similarity">
    <text evidence="3">Belongs to the PIGW family.</text>
</comment>
<evidence type="ECO:0000256" key="1">
    <source>
        <dbReference type="ARBA" id="ARBA00004141"/>
    </source>
</evidence>
<comment type="caution">
    <text evidence="10">The sequence shown here is derived from an EMBL/GenBank/DDBJ whole genome shotgun (WGS) entry which is preliminary data.</text>
</comment>
<feature type="transmembrane region" description="Helical" evidence="9">
    <location>
        <begin position="146"/>
        <end position="163"/>
    </location>
</feature>
<keyword evidence="6 9" id="KW-0812">Transmembrane</keyword>
<dbReference type="GO" id="GO:0005783">
    <property type="term" value="C:endoplasmic reticulum"/>
    <property type="evidence" value="ECO:0007669"/>
    <property type="project" value="TreeGrafter"/>
</dbReference>
<reference evidence="10" key="1">
    <citation type="submission" date="2021-03" db="EMBL/GenBank/DDBJ databases">
        <title>Evolutionary innovations through gain and loss of genes in the ectomycorrhizal Boletales.</title>
        <authorList>
            <person name="Wu G."/>
            <person name="Miyauchi S."/>
            <person name="Morin E."/>
            <person name="Yang Z.-L."/>
            <person name="Xu J."/>
            <person name="Martin F.M."/>
        </authorList>
    </citation>
    <scope>NUCLEOTIDE SEQUENCE</scope>
    <source>
        <strain evidence="10">BR01</strain>
    </source>
</reference>
<evidence type="ECO:0000256" key="9">
    <source>
        <dbReference type="SAM" id="Phobius"/>
    </source>
</evidence>
<dbReference type="PANTHER" id="PTHR20661">
    <property type="entry name" value="PHOSPHATIDYLINOSITOL-GLYCAN BIOSYNTHESIS CLASS W PROTEIN"/>
    <property type="match status" value="1"/>
</dbReference>
<dbReference type="GO" id="GO:0016020">
    <property type="term" value="C:membrane"/>
    <property type="evidence" value="ECO:0007669"/>
    <property type="project" value="UniProtKB-SubCell"/>
</dbReference>
<dbReference type="UniPathway" id="UPA00196"/>
<protein>
    <recommendedName>
        <fullName evidence="4">GPI-anchored wall transfer protein 1</fullName>
    </recommendedName>
</protein>
<dbReference type="InterPro" id="IPR009447">
    <property type="entry name" value="PIGW/GWT1"/>
</dbReference>
<gene>
    <name evidence="10" type="ORF">JVT61DRAFT_6130</name>
</gene>
<evidence type="ECO:0000256" key="6">
    <source>
        <dbReference type="ARBA" id="ARBA00022692"/>
    </source>
</evidence>
<dbReference type="GO" id="GO:0032216">
    <property type="term" value="F:glucosaminyl-phosphatidylinositol O-acyltransferase activity"/>
    <property type="evidence" value="ECO:0007669"/>
    <property type="project" value="TreeGrafter"/>
</dbReference>
<keyword evidence="7 9" id="KW-1133">Transmembrane helix</keyword>
<organism evidence="10 11">
    <name type="scientific">Boletus reticuloceps</name>
    <dbReference type="NCBI Taxonomy" id="495285"/>
    <lineage>
        <taxon>Eukaryota</taxon>
        <taxon>Fungi</taxon>
        <taxon>Dikarya</taxon>
        <taxon>Basidiomycota</taxon>
        <taxon>Agaricomycotina</taxon>
        <taxon>Agaricomycetes</taxon>
        <taxon>Agaricomycetidae</taxon>
        <taxon>Boletales</taxon>
        <taxon>Boletineae</taxon>
        <taxon>Boletaceae</taxon>
        <taxon>Boletoideae</taxon>
        <taxon>Boletus</taxon>
    </lineage>
</organism>
<dbReference type="EMBL" id="JAGFBS010000020">
    <property type="protein sequence ID" value="KAG6373965.1"/>
    <property type="molecule type" value="Genomic_DNA"/>
</dbReference>
<dbReference type="PANTHER" id="PTHR20661:SF0">
    <property type="entry name" value="PHOSPHATIDYLINOSITOL-GLYCAN BIOSYNTHESIS CLASS W PROTEIN"/>
    <property type="match status" value="1"/>
</dbReference>
<dbReference type="GO" id="GO:0072659">
    <property type="term" value="P:protein localization to plasma membrane"/>
    <property type="evidence" value="ECO:0007669"/>
    <property type="project" value="TreeGrafter"/>
</dbReference>
<proteinExistence type="inferred from homology"/>
<dbReference type="Pfam" id="PF06423">
    <property type="entry name" value="GWT1"/>
    <property type="match status" value="1"/>
</dbReference>
<dbReference type="Proteomes" id="UP000683000">
    <property type="component" value="Unassembled WGS sequence"/>
</dbReference>
<comment type="subcellular location">
    <subcellularLocation>
        <location evidence="1">Membrane</location>
        <topology evidence="1">Multi-pass membrane protein</topology>
    </subcellularLocation>
</comment>
<keyword evidence="8 9" id="KW-0472">Membrane</keyword>
<evidence type="ECO:0000256" key="2">
    <source>
        <dbReference type="ARBA" id="ARBA00004687"/>
    </source>
</evidence>